<evidence type="ECO:0000256" key="11">
    <source>
        <dbReference type="SAM" id="MobiDB-lite"/>
    </source>
</evidence>
<keyword evidence="5 12" id="KW-1133">Transmembrane helix</keyword>
<keyword evidence="4 13" id="KW-0732">Signal</keyword>
<dbReference type="SUPFAM" id="SSF48726">
    <property type="entry name" value="Immunoglobulin"/>
    <property type="match status" value="2"/>
</dbReference>
<evidence type="ECO:0000256" key="7">
    <source>
        <dbReference type="ARBA" id="ARBA00023157"/>
    </source>
</evidence>
<evidence type="ECO:0000256" key="5">
    <source>
        <dbReference type="ARBA" id="ARBA00022989"/>
    </source>
</evidence>
<evidence type="ECO:0000313" key="15">
    <source>
        <dbReference type="EMBL" id="KAF4097935.1"/>
    </source>
</evidence>
<keyword evidence="8" id="KW-0675">Receptor</keyword>
<keyword evidence="2" id="KW-1003">Cell membrane</keyword>
<feature type="chain" id="PRO_5029617563" description="Ig-like domain-containing protein" evidence="13">
    <location>
        <begin position="20"/>
        <end position="333"/>
    </location>
</feature>
<dbReference type="PANTHER" id="PTHR25466:SF14">
    <property type="entry name" value="BUTYROPHILIN SUBFAMILY 2 MEMBER A2-LIKE-RELATED"/>
    <property type="match status" value="1"/>
</dbReference>
<evidence type="ECO:0000256" key="1">
    <source>
        <dbReference type="ARBA" id="ARBA00004251"/>
    </source>
</evidence>
<comment type="caution">
    <text evidence="15">The sequence shown here is derived from an EMBL/GenBank/DDBJ whole genome shotgun (WGS) entry which is preliminary data.</text>
</comment>
<gene>
    <name evidence="15" type="ORF">G5714_021943</name>
</gene>
<evidence type="ECO:0000256" key="13">
    <source>
        <dbReference type="SAM" id="SignalP"/>
    </source>
</evidence>
<dbReference type="EMBL" id="JAAMOB010000022">
    <property type="protein sequence ID" value="KAF4097935.1"/>
    <property type="molecule type" value="Genomic_DNA"/>
</dbReference>
<dbReference type="GO" id="GO:0006955">
    <property type="term" value="P:immune response"/>
    <property type="evidence" value="ECO:0007669"/>
    <property type="project" value="TreeGrafter"/>
</dbReference>
<dbReference type="InterPro" id="IPR013106">
    <property type="entry name" value="Ig_V-set"/>
</dbReference>
<keyword evidence="7" id="KW-1015">Disulfide bond</keyword>
<dbReference type="InterPro" id="IPR036179">
    <property type="entry name" value="Ig-like_dom_sf"/>
</dbReference>
<dbReference type="GO" id="GO:0042130">
    <property type="term" value="P:negative regulation of T cell proliferation"/>
    <property type="evidence" value="ECO:0007669"/>
    <property type="project" value="TreeGrafter"/>
</dbReference>
<keyword evidence="9" id="KW-0325">Glycoprotein</keyword>
<evidence type="ECO:0000256" key="12">
    <source>
        <dbReference type="SAM" id="Phobius"/>
    </source>
</evidence>
<dbReference type="AlphaFoldDB" id="A0A7J6BUF0"/>
<dbReference type="GO" id="GO:0042102">
    <property type="term" value="P:positive regulation of T cell proliferation"/>
    <property type="evidence" value="ECO:0007669"/>
    <property type="project" value="TreeGrafter"/>
</dbReference>
<evidence type="ECO:0000256" key="2">
    <source>
        <dbReference type="ARBA" id="ARBA00022475"/>
    </source>
</evidence>
<name>A0A7J6BUF0_9TELE</name>
<keyword evidence="10" id="KW-0393">Immunoglobulin domain</keyword>
<dbReference type="InterPro" id="IPR003599">
    <property type="entry name" value="Ig_sub"/>
</dbReference>
<feature type="signal peptide" evidence="13">
    <location>
        <begin position="1"/>
        <end position="19"/>
    </location>
</feature>
<evidence type="ECO:0000256" key="4">
    <source>
        <dbReference type="ARBA" id="ARBA00022729"/>
    </source>
</evidence>
<proteinExistence type="predicted"/>
<evidence type="ECO:0000256" key="3">
    <source>
        <dbReference type="ARBA" id="ARBA00022692"/>
    </source>
</evidence>
<feature type="region of interest" description="Disordered" evidence="11">
    <location>
        <begin position="305"/>
        <end position="333"/>
    </location>
</feature>
<comment type="subcellular location">
    <subcellularLocation>
        <location evidence="1">Cell membrane</location>
        <topology evidence="1">Single-pass type I membrane protein</topology>
    </subcellularLocation>
</comment>
<dbReference type="GO" id="GO:0071222">
    <property type="term" value="P:cellular response to lipopolysaccharide"/>
    <property type="evidence" value="ECO:0007669"/>
    <property type="project" value="TreeGrafter"/>
</dbReference>
<dbReference type="InterPro" id="IPR051713">
    <property type="entry name" value="T-cell_Activation_Regulation"/>
</dbReference>
<dbReference type="InterPro" id="IPR007110">
    <property type="entry name" value="Ig-like_dom"/>
</dbReference>
<evidence type="ECO:0000256" key="6">
    <source>
        <dbReference type="ARBA" id="ARBA00023136"/>
    </source>
</evidence>
<reference evidence="15 16" key="1">
    <citation type="submission" date="2020-04" db="EMBL/GenBank/DDBJ databases">
        <title>Chromosome-level genome assembly of a cyprinid fish Onychostoma macrolepis by integration of Nanopore Sequencing, Bionano and Hi-C technology.</title>
        <authorList>
            <person name="Wang D."/>
        </authorList>
    </citation>
    <scope>NUCLEOTIDE SEQUENCE [LARGE SCALE GENOMIC DNA]</scope>
    <source>
        <strain evidence="15">SWU-2019</strain>
        <tissue evidence="15">Muscle</tissue>
    </source>
</reference>
<organism evidence="15 16">
    <name type="scientific">Onychostoma macrolepis</name>
    <dbReference type="NCBI Taxonomy" id="369639"/>
    <lineage>
        <taxon>Eukaryota</taxon>
        <taxon>Metazoa</taxon>
        <taxon>Chordata</taxon>
        <taxon>Craniata</taxon>
        <taxon>Vertebrata</taxon>
        <taxon>Euteleostomi</taxon>
        <taxon>Actinopterygii</taxon>
        <taxon>Neopterygii</taxon>
        <taxon>Teleostei</taxon>
        <taxon>Ostariophysi</taxon>
        <taxon>Cypriniformes</taxon>
        <taxon>Cyprinidae</taxon>
        <taxon>Acrossocheilinae</taxon>
        <taxon>Onychostoma</taxon>
    </lineage>
</organism>
<dbReference type="PANTHER" id="PTHR25466">
    <property type="entry name" value="T-LYMPHOCYTE ACTIVATION ANTIGEN"/>
    <property type="match status" value="1"/>
</dbReference>
<evidence type="ECO:0000256" key="9">
    <source>
        <dbReference type="ARBA" id="ARBA00023180"/>
    </source>
</evidence>
<sequence>MFVRCWFILFIHLIDKVSLQDPAEIIGGVGGSVILPCSYKERVLNTEEINVFWRYNNSVVVIDIEKGIPLTKEQDAMFKDRIDSFPSDYKKGNFSIRLEHLSFTSIGEFSCFIQNVDKEYKLRLQVRDDEDHTASHLSVDVVSSRRECNKHSNTNHQILQCFILRTYSSTNEGAKYENSIFKLKYSVKTNSHLFIRNISTDELGVYYCVKTSEPLKFSNGTKIYISYLVHRNQTESNDAPQHETRWRNLIITSVLFNVLLIIAVIGLVKCCLDATRRSKNTSEKPQSTTAAQNTNDLQYAEVDFSKRSRKNRPCPRPDQDQTTYSLLQPVKTV</sequence>
<keyword evidence="16" id="KW-1185">Reference proteome</keyword>
<dbReference type="GO" id="GO:0009897">
    <property type="term" value="C:external side of plasma membrane"/>
    <property type="evidence" value="ECO:0007669"/>
    <property type="project" value="TreeGrafter"/>
</dbReference>
<dbReference type="GO" id="GO:0031295">
    <property type="term" value="P:T cell costimulation"/>
    <property type="evidence" value="ECO:0007669"/>
    <property type="project" value="TreeGrafter"/>
</dbReference>
<dbReference type="Pfam" id="PF07686">
    <property type="entry name" value="V-set"/>
    <property type="match status" value="1"/>
</dbReference>
<dbReference type="GO" id="GO:0007166">
    <property type="term" value="P:cell surface receptor signaling pathway"/>
    <property type="evidence" value="ECO:0007669"/>
    <property type="project" value="TreeGrafter"/>
</dbReference>
<dbReference type="InterPro" id="IPR013783">
    <property type="entry name" value="Ig-like_fold"/>
</dbReference>
<evidence type="ECO:0000256" key="8">
    <source>
        <dbReference type="ARBA" id="ARBA00023170"/>
    </source>
</evidence>
<dbReference type="PROSITE" id="PS50835">
    <property type="entry name" value="IG_LIKE"/>
    <property type="match status" value="1"/>
</dbReference>
<evidence type="ECO:0000256" key="10">
    <source>
        <dbReference type="ARBA" id="ARBA00023319"/>
    </source>
</evidence>
<dbReference type="Proteomes" id="UP000579812">
    <property type="component" value="Unassembled WGS sequence"/>
</dbReference>
<evidence type="ECO:0000259" key="14">
    <source>
        <dbReference type="PROSITE" id="PS50835"/>
    </source>
</evidence>
<dbReference type="Gene3D" id="2.60.40.10">
    <property type="entry name" value="Immunoglobulins"/>
    <property type="match status" value="2"/>
</dbReference>
<feature type="domain" description="Ig-like" evidence="14">
    <location>
        <begin position="30"/>
        <end position="123"/>
    </location>
</feature>
<keyword evidence="6 12" id="KW-0472">Membrane</keyword>
<evidence type="ECO:0000313" key="16">
    <source>
        <dbReference type="Proteomes" id="UP000579812"/>
    </source>
</evidence>
<protein>
    <recommendedName>
        <fullName evidence="14">Ig-like domain-containing protein</fullName>
    </recommendedName>
</protein>
<feature type="transmembrane region" description="Helical" evidence="12">
    <location>
        <begin position="249"/>
        <end position="272"/>
    </location>
</feature>
<accession>A0A7J6BUF0</accession>
<dbReference type="SMART" id="SM00409">
    <property type="entry name" value="IG"/>
    <property type="match status" value="1"/>
</dbReference>
<keyword evidence="3 12" id="KW-0812">Transmembrane</keyword>